<evidence type="ECO:0000256" key="1">
    <source>
        <dbReference type="SAM" id="MobiDB-lite"/>
    </source>
</evidence>
<dbReference type="AlphaFoldDB" id="A0AAN7BTR7"/>
<feature type="compositionally biased region" description="Low complexity" evidence="1">
    <location>
        <begin position="51"/>
        <end position="68"/>
    </location>
</feature>
<evidence type="ECO:0000259" key="2">
    <source>
        <dbReference type="SMART" id="SM00355"/>
    </source>
</evidence>
<dbReference type="Gene3D" id="3.30.160.60">
    <property type="entry name" value="Classic Zinc Finger"/>
    <property type="match status" value="1"/>
</dbReference>
<feature type="compositionally biased region" description="Low complexity" evidence="1">
    <location>
        <begin position="271"/>
        <end position="292"/>
    </location>
</feature>
<dbReference type="Proteomes" id="UP001301958">
    <property type="component" value="Unassembled WGS sequence"/>
</dbReference>
<reference evidence="3" key="2">
    <citation type="submission" date="2023-05" db="EMBL/GenBank/DDBJ databases">
        <authorList>
            <consortium name="Lawrence Berkeley National Laboratory"/>
            <person name="Steindorff A."/>
            <person name="Hensen N."/>
            <person name="Bonometti L."/>
            <person name="Westerberg I."/>
            <person name="Brannstrom I.O."/>
            <person name="Guillou S."/>
            <person name="Cros-Aarteil S."/>
            <person name="Calhoun S."/>
            <person name="Haridas S."/>
            <person name="Kuo A."/>
            <person name="Mondo S."/>
            <person name="Pangilinan J."/>
            <person name="Riley R."/>
            <person name="Labutti K."/>
            <person name="Andreopoulos B."/>
            <person name="Lipzen A."/>
            <person name="Chen C."/>
            <person name="Yanf M."/>
            <person name="Daum C."/>
            <person name="Ng V."/>
            <person name="Clum A."/>
            <person name="Ohm R."/>
            <person name="Martin F."/>
            <person name="Silar P."/>
            <person name="Natvig D."/>
            <person name="Lalanne C."/>
            <person name="Gautier V."/>
            <person name="Ament-Velasquez S.L."/>
            <person name="Kruys A."/>
            <person name="Hutchinson M.I."/>
            <person name="Powell A.J."/>
            <person name="Barry K."/>
            <person name="Miller A.N."/>
            <person name="Grigoriev I.V."/>
            <person name="Debuchy R."/>
            <person name="Gladieux P."/>
            <person name="Thoren M.H."/>
            <person name="Johannesson H."/>
        </authorList>
    </citation>
    <scope>NUCLEOTIDE SEQUENCE</scope>
    <source>
        <strain evidence="3">CBS 990.96</strain>
    </source>
</reference>
<comment type="caution">
    <text evidence="3">The sequence shown here is derived from an EMBL/GenBank/DDBJ whole genome shotgun (WGS) entry which is preliminary data.</text>
</comment>
<dbReference type="EMBL" id="MU865308">
    <property type="protein sequence ID" value="KAK4229409.1"/>
    <property type="molecule type" value="Genomic_DNA"/>
</dbReference>
<feature type="domain" description="C2H2-type" evidence="2">
    <location>
        <begin position="331"/>
        <end position="359"/>
    </location>
</feature>
<feature type="region of interest" description="Disordered" evidence="1">
    <location>
        <begin position="271"/>
        <end position="298"/>
    </location>
</feature>
<accession>A0AAN7BTR7</accession>
<feature type="domain" description="C2H2-type" evidence="2">
    <location>
        <begin position="296"/>
        <end position="322"/>
    </location>
</feature>
<organism evidence="3 4">
    <name type="scientific">Podospora fimiseda</name>
    <dbReference type="NCBI Taxonomy" id="252190"/>
    <lineage>
        <taxon>Eukaryota</taxon>
        <taxon>Fungi</taxon>
        <taxon>Dikarya</taxon>
        <taxon>Ascomycota</taxon>
        <taxon>Pezizomycotina</taxon>
        <taxon>Sordariomycetes</taxon>
        <taxon>Sordariomycetidae</taxon>
        <taxon>Sordariales</taxon>
        <taxon>Podosporaceae</taxon>
        <taxon>Podospora</taxon>
    </lineage>
</organism>
<sequence>MEYQSSYDCYSQHSPGGFDGLTYTDDSSNNWIAPAMMKRSNSAQSEITTYTVDSSDTTGTHSSGYSTSLPFDDSPTMENLVVDGAPASWYQYPEPQDASQLVAAAGSQYYQHQDYYNTGDTSTDTQKSPTEDIQFTFASQTFDALIQNIEDTAKQATDSAMTLIRNGQMPSYGDYSVITTEIVDASIQWHRGQDQNASYREAVQRLLTDYLYRQFSDVTPAYADVARVLEEAAYQLLARLQGQKVYEICYFAISAALAHVKQQIDDDSAAASTATTTPSTPVVPSSSTSSSSRQSYPCRIPGCKQKGFSRSADLDRHHNMVHLDETKKKKFVCDYKRCGRHEIPFFRQDHFRDHLRDFHKEDLPKRSKKEDVSWWSGRSKSATANGWWRCNKCLITRVSVRGNGFVCPTCGASCELERQKLRGRI</sequence>
<evidence type="ECO:0000313" key="4">
    <source>
        <dbReference type="Proteomes" id="UP001301958"/>
    </source>
</evidence>
<evidence type="ECO:0000313" key="3">
    <source>
        <dbReference type="EMBL" id="KAK4229409.1"/>
    </source>
</evidence>
<dbReference type="SMART" id="SM00355">
    <property type="entry name" value="ZnF_C2H2"/>
    <property type="match status" value="2"/>
</dbReference>
<keyword evidence="4" id="KW-1185">Reference proteome</keyword>
<feature type="region of interest" description="Disordered" evidence="1">
    <location>
        <begin position="51"/>
        <end position="71"/>
    </location>
</feature>
<name>A0AAN7BTR7_9PEZI</name>
<protein>
    <submittedName>
        <fullName evidence="3">Zinc finger protein AEBP2</fullName>
    </submittedName>
</protein>
<gene>
    <name evidence="3" type="ORF">QBC38DRAFT_472304</name>
</gene>
<proteinExistence type="predicted"/>
<reference evidence="3" key="1">
    <citation type="journal article" date="2023" name="Mol. Phylogenet. Evol.">
        <title>Genome-scale phylogeny and comparative genomics of the fungal order Sordariales.</title>
        <authorList>
            <person name="Hensen N."/>
            <person name="Bonometti L."/>
            <person name="Westerberg I."/>
            <person name="Brannstrom I.O."/>
            <person name="Guillou S."/>
            <person name="Cros-Aarteil S."/>
            <person name="Calhoun S."/>
            <person name="Haridas S."/>
            <person name="Kuo A."/>
            <person name="Mondo S."/>
            <person name="Pangilinan J."/>
            <person name="Riley R."/>
            <person name="LaButti K."/>
            <person name="Andreopoulos B."/>
            <person name="Lipzen A."/>
            <person name="Chen C."/>
            <person name="Yan M."/>
            <person name="Daum C."/>
            <person name="Ng V."/>
            <person name="Clum A."/>
            <person name="Steindorff A."/>
            <person name="Ohm R.A."/>
            <person name="Martin F."/>
            <person name="Silar P."/>
            <person name="Natvig D.O."/>
            <person name="Lalanne C."/>
            <person name="Gautier V."/>
            <person name="Ament-Velasquez S.L."/>
            <person name="Kruys A."/>
            <person name="Hutchinson M.I."/>
            <person name="Powell A.J."/>
            <person name="Barry K."/>
            <person name="Miller A.N."/>
            <person name="Grigoriev I.V."/>
            <person name="Debuchy R."/>
            <person name="Gladieux P."/>
            <person name="Hiltunen Thoren M."/>
            <person name="Johannesson H."/>
        </authorList>
    </citation>
    <scope>NUCLEOTIDE SEQUENCE</scope>
    <source>
        <strain evidence="3">CBS 990.96</strain>
    </source>
</reference>
<dbReference type="InterPro" id="IPR013087">
    <property type="entry name" value="Znf_C2H2_type"/>
</dbReference>